<dbReference type="EMBL" id="PDEV01000003">
    <property type="protein sequence ID" value="PEN16103.1"/>
    <property type="molecule type" value="Genomic_DNA"/>
</dbReference>
<protein>
    <recommendedName>
        <fullName evidence="3 5">acylphosphatase</fullName>
        <ecNumber evidence="2 5">3.6.1.7</ecNumber>
    </recommendedName>
</protein>
<evidence type="ECO:0000256" key="1">
    <source>
        <dbReference type="ARBA" id="ARBA00005614"/>
    </source>
</evidence>
<evidence type="ECO:0000313" key="9">
    <source>
        <dbReference type="Proteomes" id="UP000219947"/>
    </source>
</evidence>
<dbReference type="Pfam" id="PF00708">
    <property type="entry name" value="Acylphosphatase"/>
    <property type="match status" value="1"/>
</dbReference>
<comment type="caution">
    <text evidence="8">The sequence shown here is derived from an EMBL/GenBank/DDBJ whole genome shotgun (WGS) entry which is preliminary data.</text>
</comment>
<evidence type="ECO:0000256" key="5">
    <source>
        <dbReference type="PROSITE-ProRule" id="PRU00520"/>
    </source>
</evidence>
<dbReference type="PROSITE" id="PS00150">
    <property type="entry name" value="ACYLPHOSPHATASE_1"/>
    <property type="match status" value="1"/>
</dbReference>
<evidence type="ECO:0000256" key="4">
    <source>
        <dbReference type="ARBA" id="ARBA00047645"/>
    </source>
</evidence>
<organism evidence="8 9">
    <name type="scientific">Rothia dentocariosa</name>
    <dbReference type="NCBI Taxonomy" id="2047"/>
    <lineage>
        <taxon>Bacteria</taxon>
        <taxon>Bacillati</taxon>
        <taxon>Actinomycetota</taxon>
        <taxon>Actinomycetes</taxon>
        <taxon>Micrococcales</taxon>
        <taxon>Micrococcaceae</taxon>
        <taxon>Rothia</taxon>
    </lineage>
</organism>
<reference evidence="8" key="1">
    <citation type="submission" date="2017-10" db="EMBL/GenBank/DDBJ databases">
        <title>Kefir isolates.</title>
        <authorList>
            <person name="Kim Y."/>
            <person name="Blasche S."/>
        </authorList>
    </citation>
    <scope>NUCLEOTIDE SEQUENCE [LARGE SCALE GENOMIC DNA]</scope>
    <source>
        <strain evidence="8">OG2-2</strain>
    </source>
</reference>
<evidence type="ECO:0000256" key="3">
    <source>
        <dbReference type="ARBA" id="ARBA00015991"/>
    </source>
</evidence>
<evidence type="ECO:0000256" key="2">
    <source>
        <dbReference type="ARBA" id="ARBA00012150"/>
    </source>
</evidence>
<feature type="active site" evidence="5">
    <location>
        <position position="34"/>
    </location>
</feature>
<accession>A0A2A8D5M2</accession>
<evidence type="ECO:0000256" key="6">
    <source>
        <dbReference type="RuleBase" id="RU004168"/>
    </source>
</evidence>
<dbReference type="SUPFAM" id="SSF54975">
    <property type="entry name" value="Acylphosphatase/BLUF domain-like"/>
    <property type="match status" value="1"/>
</dbReference>
<dbReference type="GO" id="GO:0003998">
    <property type="term" value="F:acylphosphatase activity"/>
    <property type="evidence" value="ECO:0007669"/>
    <property type="project" value="UniProtKB-EC"/>
</dbReference>
<sequence length="105" mass="11245">MGFFDLFADKTPEEPAEAQLTAYVQGKVQGVGFRWWCAGAAKPLGLSGYAENLDDGRVKVIAQGSRASCEHLLETLNSGDTAGHVDFVDASFTEPQGTFKGFGTR</sequence>
<dbReference type="InterPro" id="IPR001792">
    <property type="entry name" value="Acylphosphatase-like_dom"/>
</dbReference>
<comment type="catalytic activity">
    <reaction evidence="4 5">
        <text>an acyl phosphate + H2O = a carboxylate + phosphate + H(+)</text>
        <dbReference type="Rhea" id="RHEA:14965"/>
        <dbReference type="ChEBI" id="CHEBI:15377"/>
        <dbReference type="ChEBI" id="CHEBI:15378"/>
        <dbReference type="ChEBI" id="CHEBI:29067"/>
        <dbReference type="ChEBI" id="CHEBI:43474"/>
        <dbReference type="ChEBI" id="CHEBI:59918"/>
        <dbReference type="EC" id="3.6.1.7"/>
    </reaction>
</comment>
<feature type="domain" description="Acylphosphatase-like" evidence="7">
    <location>
        <begin position="19"/>
        <end position="105"/>
    </location>
</feature>
<dbReference type="PANTHER" id="PTHR47268:SF4">
    <property type="entry name" value="ACYLPHOSPHATASE"/>
    <property type="match status" value="1"/>
</dbReference>
<dbReference type="InterPro" id="IPR036046">
    <property type="entry name" value="Acylphosphatase-like_dom_sf"/>
</dbReference>
<comment type="similarity">
    <text evidence="1 6">Belongs to the acylphosphatase family.</text>
</comment>
<gene>
    <name evidence="8" type="ORF">CRM92_07830</name>
</gene>
<feature type="active site" evidence="5">
    <location>
        <position position="52"/>
    </location>
</feature>
<proteinExistence type="inferred from homology"/>
<dbReference type="PANTHER" id="PTHR47268">
    <property type="entry name" value="ACYLPHOSPHATASE"/>
    <property type="match status" value="1"/>
</dbReference>
<dbReference type="InterPro" id="IPR020456">
    <property type="entry name" value="Acylphosphatase"/>
</dbReference>
<dbReference type="EC" id="3.6.1.7" evidence="2 5"/>
<dbReference type="PROSITE" id="PS51160">
    <property type="entry name" value="ACYLPHOSPHATASE_3"/>
    <property type="match status" value="1"/>
</dbReference>
<dbReference type="InterPro" id="IPR017968">
    <property type="entry name" value="Acylphosphatase_CS"/>
</dbReference>
<dbReference type="NCBIfam" id="NF010997">
    <property type="entry name" value="PRK14422.1"/>
    <property type="match status" value="1"/>
</dbReference>
<evidence type="ECO:0000259" key="7">
    <source>
        <dbReference type="PROSITE" id="PS51160"/>
    </source>
</evidence>
<keyword evidence="9" id="KW-1185">Reference proteome</keyword>
<name>A0A2A8D5M2_9MICC</name>
<keyword evidence="5" id="KW-0378">Hydrolase</keyword>
<dbReference type="Proteomes" id="UP000219947">
    <property type="component" value="Unassembled WGS sequence"/>
</dbReference>
<dbReference type="Gene3D" id="3.30.70.100">
    <property type="match status" value="1"/>
</dbReference>
<dbReference type="AlphaFoldDB" id="A0A2A8D5M2"/>
<evidence type="ECO:0000313" key="8">
    <source>
        <dbReference type="EMBL" id="PEN16103.1"/>
    </source>
</evidence>